<evidence type="ECO:0000256" key="4">
    <source>
        <dbReference type="ARBA" id="ARBA00022643"/>
    </source>
</evidence>
<evidence type="ECO:0000313" key="8">
    <source>
        <dbReference type="EMBL" id="GAA5110329.1"/>
    </source>
</evidence>
<keyword evidence="9" id="KW-1185">Reference proteome</keyword>
<gene>
    <name evidence="8" type="primary">nfsB</name>
    <name evidence="8" type="ORF">GCM10023211_14690</name>
</gene>
<dbReference type="Proteomes" id="UP001500171">
    <property type="component" value="Unassembled WGS sequence"/>
</dbReference>
<dbReference type="NCBIfam" id="NF008275">
    <property type="entry name" value="PRK11053.1"/>
    <property type="match status" value="1"/>
</dbReference>
<comment type="cofactor">
    <cofactor evidence="1">
        <name>FMN</name>
        <dbReference type="ChEBI" id="CHEBI:58210"/>
    </cofactor>
</comment>
<accession>A0ABP9N5U0</accession>
<dbReference type="InterPro" id="IPR000415">
    <property type="entry name" value="Nitroreductase-like"/>
</dbReference>
<evidence type="ECO:0000313" key="9">
    <source>
        <dbReference type="Proteomes" id="UP001500171"/>
    </source>
</evidence>
<feature type="domain" description="Nitroreductase" evidence="7">
    <location>
        <begin position="9"/>
        <end position="190"/>
    </location>
</feature>
<keyword evidence="4" id="KW-0288">FMN</keyword>
<dbReference type="PANTHER" id="PTHR43673">
    <property type="entry name" value="NAD(P)H NITROREDUCTASE YDGI-RELATED"/>
    <property type="match status" value="1"/>
</dbReference>
<evidence type="ECO:0000259" key="7">
    <source>
        <dbReference type="Pfam" id="PF00881"/>
    </source>
</evidence>
<evidence type="ECO:0000256" key="5">
    <source>
        <dbReference type="ARBA" id="ARBA00022857"/>
    </source>
</evidence>
<dbReference type="Pfam" id="PF00881">
    <property type="entry name" value="Nitroreductase"/>
    <property type="match status" value="1"/>
</dbReference>
<organism evidence="8 9">
    <name type="scientific">Orbus sasakiae</name>
    <dbReference type="NCBI Taxonomy" id="1078475"/>
    <lineage>
        <taxon>Bacteria</taxon>
        <taxon>Pseudomonadati</taxon>
        <taxon>Pseudomonadota</taxon>
        <taxon>Gammaproteobacteria</taxon>
        <taxon>Orbales</taxon>
        <taxon>Orbaceae</taxon>
        <taxon>Orbus</taxon>
    </lineage>
</organism>
<reference evidence="9" key="1">
    <citation type="journal article" date="2019" name="Int. J. Syst. Evol. Microbiol.">
        <title>The Global Catalogue of Microorganisms (GCM) 10K type strain sequencing project: providing services to taxonomists for standard genome sequencing and annotation.</title>
        <authorList>
            <consortium name="The Broad Institute Genomics Platform"/>
            <consortium name="The Broad Institute Genome Sequencing Center for Infectious Disease"/>
            <person name="Wu L."/>
            <person name="Ma J."/>
        </authorList>
    </citation>
    <scope>NUCLEOTIDE SEQUENCE [LARGE SCALE GENOMIC DNA]</scope>
    <source>
        <strain evidence="9">JCM 18050</strain>
    </source>
</reference>
<evidence type="ECO:0000256" key="2">
    <source>
        <dbReference type="ARBA" id="ARBA00007118"/>
    </source>
</evidence>
<proteinExistence type="inferred from homology"/>
<evidence type="ECO:0000256" key="6">
    <source>
        <dbReference type="ARBA" id="ARBA00023002"/>
    </source>
</evidence>
<dbReference type="CDD" id="cd02149">
    <property type="entry name" value="NfsB-like"/>
    <property type="match status" value="1"/>
</dbReference>
<dbReference type="InterPro" id="IPR033878">
    <property type="entry name" value="NfsB-like"/>
</dbReference>
<sequence>MNIVEISNYRYTTKHYDKSKKIPAQQIEQLLAVLRNTPSSVNSQPWHFIVIESDAAKQKIVPAIPDFNLPRVVDSSHTIVFCAKTPLDETHLHNVLEQEDKDGRYPSADLKEGQDKGRHYFVNLNSTTVESQIQWESKQIYIALGQLLFAAAAIGIDSTAIEGYDSAKMDEILDLKAKGLKSVVVATIGYRAANDSNAQRPKSRLPNEQIFTIL</sequence>
<dbReference type="Gene3D" id="3.40.109.10">
    <property type="entry name" value="NADH Oxidase"/>
    <property type="match status" value="1"/>
</dbReference>
<evidence type="ECO:0000256" key="3">
    <source>
        <dbReference type="ARBA" id="ARBA00022630"/>
    </source>
</evidence>
<keyword evidence="5" id="KW-0521">NADP</keyword>
<comment type="similarity">
    <text evidence="2">Belongs to the nitroreductase family.</text>
</comment>
<keyword evidence="6" id="KW-0560">Oxidoreductase</keyword>
<dbReference type="InterPro" id="IPR029479">
    <property type="entry name" value="Nitroreductase"/>
</dbReference>
<name>A0ABP9N5U0_9GAMM</name>
<keyword evidence="3" id="KW-0285">Flavoprotein</keyword>
<dbReference type="RefSeq" id="WP_345490431.1">
    <property type="nucleotide sequence ID" value="NZ_BAABHY010000001.1"/>
</dbReference>
<protein>
    <submittedName>
        <fullName evidence="8">Oxygen-insensitive NAD(P)H nitroreductase</fullName>
    </submittedName>
</protein>
<dbReference type="PANTHER" id="PTHR43673:SF2">
    <property type="entry name" value="NITROREDUCTASE"/>
    <property type="match status" value="1"/>
</dbReference>
<dbReference type="SUPFAM" id="SSF55469">
    <property type="entry name" value="FMN-dependent nitroreductase-like"/>
    <property type="match status" value="1"/>
</dbReference>
<comment type="caution">
    <text evidence="8">The sequence shown here is derived from an EMBL/GenBank/DDBJ whole genome shotgun (WGS) entry which is preliminary data.</text>
</comment>
<dbReference type="EMBL" id="BAABHY010000001">
    <property type="protein sequence ID" value="GAA5110329.1"/>
    <property type="molecule type" value="Genomic_DNA"/>
</dbReference>
<evidence type="ECO:0000256" key="1">
    <source>
        <dbReference type="ARBA" id="ARBA00001917"/>
    </source>
</evidence>